<reference evidence="1" key="1">
    <citation type="submission" date="2014-05" db="EMBL/GenBank/DDBJ databases">
        <authorList>
            <person name="Chronopoulou M."/>
        </authorList>
    </citation>
    <scope>NUCLEOTIDE SEQUENCE</scope>
    <source>
        <tissue evidence="1">Whole organism</tissue>
    </source>
</reference>
<proteinExistence type="predicted"/>
<sequence>MADSWGVGQEKNKEISTLPPIKAFNYVMTLCTKCI</sequence>
<protein>
    <submittedName>
        <fullName evidence="1">Uncharacterized protein</fullName>
    </submittedName>
</protein>
<dbReference type="EMBL" id="HACA01018013">
    <property type="protein sequence ID" value="CDW35374.1"/>
    <property type="molecule type" value="Transcribed_RNA"/>
</dbReference>
<dbReference type="AlphaFoldDB" id="A0A0K2UAX5"/>
<organism evidence="1">
    <name type="scientific">Lepeophtheirus salmonis</name>
    <name type="common">Salmon louse</name>
    <name type="synonym">Caligus salmonis</name>
    <dbReference type="NCBI Taxonomy" id="72036"/>
    <lineage>
        <taxon>Eukaryota</taxon>
        <taxon>Metazoa</taxon>
        <taxon>Ecdysozoa</taxon>
        <taxon>Arthropoda</taxon>
        <taxon>Crustacea</taxon>
        <taxon>Multicrustacea</taxon>
        <taxon>Hexanauplia</taxon>
        <taxon>Copepoda</taxon>
        <taxon>Siphonostomatoida</taxon>
        <taxon>Caligidae</taxon>
        <taxon>Lepeophtheirus</taxon>
    </lineage>
</organism>
<name>A0A0K2UAX5_LEPSM</name>
<accession>A0A0K2UAX5</accession>
<evidence type="ECO:0000313" key="1">
    <source>
        <dbReference type="EMBL" id="CDW35374.1"/>
    </source>
</evidence>